<feature type="compositionally biased region" description="Polar residues" evidence="5">
    <location>
        <begin position="7"/>
        <end position="17"/>
    </location>
</feature>
<dbReference type="PANTHER" id="PTHR23235">
    <property type="entry name" value="KRUEPPEL-LIKE TRANSCRIPTION FACTOR"/>
    <property type="match status" value="1"/>
</dbReference>
<evidence type="ECO:0000259" key="6">
    <source>
        <dbReference type="PROSITE" id="PS50157"/>
    </source>
</evidence>
<keyword evidence="3" id="KW-0862">Zinc</keyword>
<evidence type="ECO:0000256" key="4">
    <source>
        <dbReference type="PROSITE-ProRule" id="PRU00042"/>
    </source>
</evidence>
<dbReference type="OrthoDB" id="6365676at2759"/>
<dbReference type="VEuPathDB" id="MicrosporidiaDB:ECANGB1_2057"/>
<dbReference type="SUPFAM" id="SSF57667">
    <property type="entry name" value="beta-beta-alpha zinc fingers"/>
    <property type="match status" value="1"/>
</dbReference>
<evidence type="ECO:0000313" key="8">
    <source>
        <dbReference type="Proteomes" id="UP000192639"/>
    </source>
</evidence>
<sequence length="177" mass="20652">MKEENNENVPESDSSTKSRPKRLFGEVEPELAREKFRQLALKERGSNTSNKEYEFPPVQKVEAVGALSSPQKRRKSTSSSSRPSDVIKVEPPKNSENVKSFNDFDEKIFEMDETRGMFVCPVSGCEKEFPSLSRIKRHYIIHTDIKPFKCKNKDCDRRFSRKDNMLQHYRTHCPYTK</sequence>
<proteinExistence type="predicted"/>
<evidence type="ECO:0000256" key="3">
    <source>
        <dbReference type="ARBA" id="ARBA00022833"/>
    </source>
</evidence>
<feature type="domain" description="C2H2-type" evidence="6">
    <location>
        <begin position="118"/>
        <end position="147"/>
    </location>
</feature>
<dbReference type="GO" id="GO:0000978">
    <property type="term" value="F:RNA polymerase II cis-regulatory region sequence-specific DNA binding"/>
    <property type="evidence" value="ECO:0007669"/>
    <property type="project" value="TreeGrafter"/>
</dbReference>
<keyword evidence="1" id="KW-0479">Metal-binding</keyword>
<feature type="domain" description="C2H2-type" evidence="6">
    <location>
        <begin position="148"/>
        <end position="172"/>
    </location>
</feature>
<dbReference type="AlphaFoldDB" id="A0A1Y1S8V0"/>
<dbReference type="PROSITE" id="PS50157">
    <property type="entry name" value="ZINC_FINGER_C2H2_2"/>
    <property type="match status" value="2"/>
</dbReference>
<dbReference type="Pfam" id="PF00096">
    <property type="entry name" value="zf-C2H2"/>
    <property type="match status" value="1"/>
</dbReference>
<dbReference type="Gene3D" id="3.30.160.60">
    <property type="entry name" value="Classic Zinc Finger"/>
    <property type="match status" value="2"/>
</dbReference>
<evidence type="ECO:0000256" key="2">
    <source>
        <dbReference type="ARBA" id="ARBA00022771"/>
    </source>
</evidence>
<dbReference type="PANTHER" id="PTHR23235:SF120">
    <property type="entry name" value="KRUPPEL-LIKE FACTOR 15"/>
    <property type="match status" value="1"/>
</dbReference>
<reference evidence="7 8" key="1">
    <citation type="journal article" date="2017" name="Environ. Microbiol.">
        <title>Decay of the glycolytic pathway and adaptation to intranuclear parasitism within Enterocytozoonidae microsporidia.</title>
        <authorList>
            <person name="Wiredu Boakye D."/>
            <person name="Jaroenlak P."/>
            <person name="Prachumwat A."/>
            <person name="Williams T.A."/>
            <person name="Bateman K.S."/>
            <person name="Itsathitphaisarn O."/>
            <person name="Sritunyalucksana K."/>
            <person name="Paszkiewicz K.H."/>
            <person name="Moore K.A."/>
            <person name="Stentiford G.D."/>
            <person name="Williams B.A."/>
        </authorList>
    </citation>
    <scope>NUCLEOTIDE SEQUENCE [LARGE SCALE GENOMIC DNA]</scope>
    <source>
        <strain evidence="7 8">GB1</strain>
    </source>
</reference>
<name>A0A1Y1S8V0_9MICR</name>
<gene>
    <name evidence="7" type="primary">Z561</name>
    <name evidence="7" type="ORF">ECANGB1_2057</name>
</gene>
<dbReference type="PROSITE" id="PS00028">
    <property type="entry name" value="ZINC_FINGER_C2H2_1"/>
    <property type="match status" value="2"/>
</dbReference>
<evidence type="ECO:0000256" key="1">
    <source>
        <dbReference type="ARBA" id="ARBA00022723"/>
    </source>
</evidence>
<keyword evidence="8" id="KW-1185">Reference proteome</keyword>
<dbReference type="GO" id="GO:0000981">
    <property type="term" value="F:DNA-binding transcription factor activity, RNA polymerase II-specific"/>
    <property type="evidence" value="ECO:0007669"/>
    <property type="project" value="TreeGrafter"/>
</dbReference>
<organism evidence="7 8">
    <name type="scientific">Enterospora canceri</name>
    <dbReference type="NCBI Taxonomy" id="1081671"/>
    <lineage>
        <taxon>Eukaryota</taxon>
        <taxon>Fungi</taxon>
        <taxon>Fungi incertae sedis</taxon>
        <taxon>Microsporidia</taxon>
        <taxon>Enterocytozoonidae</taxon>
        <taxon>Enterospora</taxon>
    </lineage>
</organism>
<dbReference type="GO" id="GO:0008270">
    <property type="term" value="F:zinc ion binding"/>
    <property type="evidence" value="ECO:0007669"/>
    <property type="project" value="UniProtKB-KW"/>
</dbReference>
<comment type="caution">
    <text evidence="7">The sequence shown here is derived from an EMBL/GenBank/DDBJ whole genome shotgun (WGS) entry which is preliminary data.</text>
</comment>
<dbReference type="InterPro" id="IPR036236">
    <property type="entry name" value="Znf_C2H2_sf"/>
</dbReference>
<dbReference type="EMBL" id="LWDP01000007">
    <property type="protein sequence ID" value="ORD94855.1"/>
    <property type="molecule type" value="Genomic_DNA"/>
</dbReference>
<keyword evidence="2 4" id="KW-0863">Zinc-finger</keyword>
<dbReference type="InterPro" id="IPR013087">
    <property type="entry name" value="Znf_C2H2_type"/>
</dbReference>
<dbReference type="SMART" id="SM00355">
    <property type="entry name" value="ZnF_C2H2"/>
    <property type="match status" value="2"/>
</dbReference>
<evidence type="ECO:0000256" key="5">
    <source>
        <dbReference type="SAM" id="MobiDB-lite"/>
    </source>
</evidence>
<feature type="compositionally biased region" description="Basic and acidic residues" evidence="5">
    <location>
        <begin position="30"/>
        <end position="45"/>
    </location>
</feature>
<evidence type="ECO:0000313" key="7">
    <source>
        <dbReference type="EMBL" id="ORD94855.1"/>
    </source>
</evidence>
<accession>A0A1Y1S8V0</accession>
<protein>
    <submittedName>
        <fullName evidence="7">Z561</fullName>
    </submittedName>
</protein>
<dbReference type="Proteomes" id="UP000192639">
    <property type="component" value="Unassembled WGS sequence"/>
</dbReference>
<feature type="region of interest" description="Disordered" evidence="5">
    <location>
        <begin position="1"/>
        <end position="97"/>
    </location>
</feature>